<dbReference type="AlphaFoldDB" id="A0A286TAP2"/>
<sequence length="38" mass="3982">MTYLRAAHDPSLIPGTDVLRNLAGASSAVELATVENDL</sequence>
<protein>
    <submittedName>
        <fullName evidence="1">Uncharacterized protein</fullName>
    </submittedName>
</protein>
<accession>A0A286TAP2</accession>
<evidence type="ECO:0000313" key="2">
    <source>
        <dbReference type="Proteomes" id="UP000262177"/>
    </source>
</evidence>
<evidence type="ECO:0000313" key="1">
    <source>
        <dbReference type="EMBL" id="BBA47454.1"/>
    </source>
</evidence>
<proteinExistence type="predicted"/>
<reference evidence="1 2" key="1">
    <citation type="journal article" date="2017" name="Biosci. Biotechnol. Biochem.">
        <title>Identification and characterization of a sulfoglycosidase from Bifidobacterium bifidum implicated in mucin glycan utilization.</title>
        <authorList>
            <person name="Katoh T."/>
            <person name="Maeshibu T."/>
            <person name="Kikkawa K."/>
            <person name="Gotoh A."/>
            <person name="Tomabechi Y."/>
            <person name="Nakamura M."/>
            <person name="Liao W.-H."/>
            <person name="Yamaguchi M."/>
            <person name="Ashida H."/>
            <person name="Yamamoto K."/>
            <person name="Katayama T."/>
        </authorList>
    </citation>
    <scope>NUCLEOTIDE SEQUENCE [LARGE SCALE GENOMIC DNA]</scope>
    <source>
        <strain evidence="1 2">JCM 7004</strain>
    </source>
</reference>
<dbReference type="Proteomes" id="UP000262177">
    <property type="component" value="Chromosome"/>
</dbReference>
<gene>
    <name evidence="1" type="ORF">BBJK_00619</name>
</gene>
<organism evidence="1 2">
    <name type="scientific">Bifidobacterium bifidum LMG 13195</name>
    <dbReference type="NCBI Taxonomy" id="1207542"/>
    <lineage>
        <taxon>Bacteria</taxon>
        <taxon>Bacillati</taxon>
        <taxon>Actinomycetota</taxon>
        <taxon>Actinomycetes</taxon>
        <taxon>Bifidobacteriales</taxon>
        <taxon>Bifidobacteriaceae</taxon>
        <taxon>Bifidobacterium</taxon>
    </lineage>
</organism>
<dbReference type="EMBL" id="AP018131">
    <property type="protein sequence ID" value="BBA47454.1"/>
    <property type="molecule type" value="Genomic_DNA"/>
</dbReference>
<name>A0A286TAP2_BIFBI</name>